<feature type="domain" description="Aminotransferase class V" evidence="11">
    <location>
        <begin position="23"/>
        <end position="341"/>
    </location>
</feature>
<evidence type="ECO:0000256" key="10">
    <source>
        <dbReference type="RuleBase" id="RU004504"/>
    </source>
</evidence>
<dbReference type="GO" id="GO:0008453">
    <property type="term" value="F:alanine-glyoxylate transaminase activity"/>
    <property type="evidence" value="ECO:0007669"/>
    <property type="project" value="UniProtKB-EC"/>
</dbReference>
<proteinExistence type="inferred from homology"/>
<keyword evidence="4" id="KW-0032">Aminotransferase</keyword>
<evidence type="ECO:0000256" key="9">
    <source>
        <dbReference type="RuleBase" id="RU004075"/>
    </source>
</evidence>
<dbReference type="PROSITE" id="PS00595">
    <property type="entry name" value="AA_TRANSFER_CLASS_5"/>
    <property type="match status" value="1"/>
</dbReference>
<dbReference type="InterPro" id="IPR024169">
    <property type="entry name" value="SP_NH2Trfase/AEP_transaminase"/>
</dbReference>
<dbReference type="FunFam" id="3.90.1150.10:FF:000049">
    <property type="entry name" value="Alanine-glyoxylate aminotransferase 1"/>
    <property type="match status" value="1"/>
</dbReference>
<dbReference type="InterPro" id="IPR000192">
    <property type="entry name" value="Aminotrans_V_dom"/>
</dbReference>
<dbReference type="Gene3D" id="3.90.1150.10">
    <property type="entry name" value="Aspartate Aminotransferase, domain 1"/>
    <property type="match status" value="1"/>
</dbReference>
<evidence type="ECO:0000313" key="13">
    <source>
        <dbReference type="Proteomes" id="UP000799766"/>
    </source>
</evidence>
<dbReference type="Gene3D" id="3.40.640.10">
    <property type="entry name" value="Type I PLP-dependent aspartate aminotransferase-like (Major domain)"/>
    <property type="match status" value="1"/>
</dbReference>
<evidence type="ECO:0000256" key="2">
    <source>
        <dbReference type="ARBA" id="ARBA00009236"/>
    </source>
</evidence>
<evidence type="ECO:0000256" key="4">
    <source>
        <dbReference type="ARBA" id="ARBA00022576"/>
    </source>
</evidence>
<evidence type="ECO:0000256" key="3">
    <source>
        <dbReference type="ARBA" id="ARBA00013049"/>
    </source>
</evidence>
<gene>
    <name evidence="12" type="ORF">BDY21DRAFT_360710</name>
</gene>
<comment type="similarity">
    <text evidence="2 9">Belongs to the class-V pyridoxal-phosphate-dependent aminotransferase family.</text>
</comment>
<dbReference type="Proteomes" id="UP000799766">
    <property type="component" value="Unassembled WGS sequence"/>
</dbReference>
<dbReference type="AlphaFoldDB" id="A0A6A6PCH0"/>
<dbReference type="PIRSF" id="PIRSF000524">
    <property type="entry name" value="SPT"/>
    <property type="match status" value="1"/>
</dbReference>
<dbReference type="FunFam" id="3.40.640.10:FF:000027">
    <property type="entry name" value="Serine--pyruvate aminotransferase, mitochondrial"/>
    <property type="match status" value="1"/>
</dbReference>
<dbReference type="OrthoDB" id="7403325at2759"/>
<accession>A0A6A6PCH0</accession>
<dbReference type="InterPro" id="IPR020578">
    <property type="entry name" value="Aminotrans_V_PyrdxlP_BS"/>
</dbReference>
<evidence type="ECO:0000256" key="1">
    <source>
        <dbReference type="ARBA" id="ARBA00001933"/>
    </source>
</evidence>
<keyword evidence="5 12" id="KW-0808">Transferase</keyword>
<sequence>MSGQAPHPALMIPGPIEFDDAVLQAMSHYSESHVGAPFVATFGETLSLLRKLFQTTNPASQPFVISGSGTLGWDQVAANLTEPGEEALVLHTGYFGDSFADCFETYSVRATQLKAPIGDRPQLPEIEAALSEKKYAVVTVTHVDTSTGVLSELPDLARMVRRVSPDTLIVVDGVCSVGCEEIAFDEWDLDVVLTASQKAVGVPAGLSILMASGRAMEKFKARKTPPTSYFASWKNWLPIMQNYEAKKPSYFATPSPQLIHALHTSLAQILARPLATRFAEHKAASRKIKDAVQALGLRQLAEKPENQANGMTAIYLPDGLTPPEVLPNLLKKGVIFAGGLHKEIATKYVRFGHMGVSVTDPARNDVDKAVAALREALGEVGYKAP</sequence>
<feature type="modified residue" description="N6-(pyridoxal phosphate)lysine" evidence="8">
    <location>
        <position position="198"/>
    </location>
</feature>
<organism evidence="12 13">
    <name type="scientific">Lineolata rhizophorae</name>
    <dbReference type="NCBI Taxonomy" id="578093"/>
    <lineage>
        <taxon>Eukaryota</taxon>
        <taxon>Fungi</taxon>
        <taxon>Dikarya</taxon>
        <taxon>Ascomycota</taxon>
        <taxon>Pezizomycotina</taxon>
        <taxon>Dothideomycetes</taxon>
        <taxon>Dothideomycetes incertae sedis</taxon>
        <taxon>Lineolatales</taxon>
        <taxon>Lineolataceae</taxon>
        <taxon>Lineolata</taxon>
    </lineage>
</organism>
<dbReference type="EMBL" id="MU001671">
    <property type="protein sequence ID" value="KAF2461628.1"/>
    <property type="molecule type" value="Genomic_DNA"/>
</dbReference>
<protein>
    <recommendedName>
        <fullName evidence="3">alanine--glyoxylate transaminase</fullName>
        <ecNumber evidence="3">2.6.1.44</ecNumber>
    </recommendedName>
</protein>
<dbReference type="InterPro" id="IPR015421">
    <property type="entry name" value="PyrdxlP-dep_Trfase_major"/>
</dbReference>
<evidence type="ECO:0000259" key="11">
    <source>
        <dbReference type="Pfam" id="PF00266"/>
    </source>
</evidence>
<dbReference type="PANTHER" id="PTHR21152">
    <property type="entry name" value="AMINOTRANSFERASE CLASS V"/>
    <property type="match status" value="1"/>
</dbReference>
<evidence type="ECO:0000256" key="8">
    <source>
        <dbReference type="PIRSR" id="PIRSR000524-50"/>
    </source>
</evidence>
<evidence type="ECO:0000256" key="6">
    <source>
        <dbReference type="ARBA" id="ARBA00022898"/>
    </source>
</evidence>
<dbReference type="InterPro" id="IPR015422">
    <property type="entry name" value="PyrdxlP-dep_Trfase_small"/>
</dbReference>
<dbReference type="GO" id="GO:0004760">
    <property type="term" value="F:L-serine-pyruvate transaminase activity"/>
    <property type="evidence" value="ECO:0007669"/>
    <property type="project" value="TreeGrafter"/>
</dbReference>
<comment type="cofactor">
    <cofactor evidence="1 8 10">
        <name>pyridoxal 5'-phosphate</name>
        <dbReference type="ChEBI" id="CHEBI:597326"/>
    </cofactor>
</comment>
<evidence type="ECO:0000313" key="12">
    <source>
        <dbReference type="EMBL" id="KAF2461628.1"/>
    </source>
</evidence>
<name>A0A6A6PCH0_9PEZI</name>
<reference evidence="12" key="1">
    <citation type="journal article" date="2020" name="Stud. Mycol.">
        <title>101 Dothideomycetes genomes: a test case for predicting lifestyles and emergence of pathogens.</title>
        <authorList>
            <person name="Haridas S."/>
            <person name="Albert R."/>
            <person name="Binder M."/>
            <person name="Bloem J."/>
            <person name="Labutti K."/>
            <person name="Salamov A."/>
            <person name="Andreopoulos B."/>
            <person name="Baker S."/>
            <person name="Barry K."/>
            <person name="Bills G."/>
            <person name="Bluhm B."/>
            <person name="Cannon C."/>
            <person name="Castanera R."/>
            <person name="Culley D."/>
            <person name="Daum C."/>
            <person name="Ezra D."/>
            <person name="Gonzalez J."/>
            <person name="Henrissat B."/>
            <person name="Kuo A."/>
            <person name="Liang C."/>
            <person name="Lipzen A."/>
            <person name="Lutzoni F."/>
            <person name="Magnuson J."/>
            <person name="Mondo S."/>
            <person name="Nolan M."/>
            <person name="Ohm R."/>
            <person name="Pangilinan J."/>
            <person name="Park H.-J."/>
            <person name="Ramirez L."/>
            <person name="Alfaro M."/>
            <person name="Sun H."/>
            <person name="Tritt A."/>
            <person name="Yoshinaga Y."/>
            <person name="Zwiers L.-H."/>
            <person name="Turgeon B."/>
            <person name="Goodwin S."/>
            <person name="Spatafora J."/>
            <person name="Crous P."/>
            <person name="Grigoriev I."/>
        </authorList>
    </citation>
    <scope>NUCLEOTIDE SEQUENCE</scope>
    <source>
        <strain evidence="12">ATCC 16933</strain>
    </source>
</reference>
<dbReference type="PANTHER" id="PTHR21152:SF24">
    <property type="entry name" value="ALANINE--GLYOXYLATE AMINOTRANSFERASE 1"/>
    <property type="match status" value="1"/>
</dbReference>
<evidence type="ECO:0000256" key="5">
    <source>
        <dbReference type="ARBA" id="ARBA00022679"/>
    </source>
</evidence>
<keyword evidence="13" id="KW-1185">Reference proteome</keyword>
<dbReference type="InterPro" id="IPR015424">
    <property type="entry name" value="PyrdxlP-dep_Trfase"/>
</dbReference>
<dbReference type="GO" id="GO:0019265">
    <property type="term" value="P:glycine biosynthetic process, by transamination of glyoxylate"/>
    <property type="evidence" value="ECO:0007669"/>
    <property type="project" value="TreeGrafter"/>
</dbReference>
<feature type="binding site" evidence="7">
    <location>
        <position position="350"/>
    </location>
    <ligand>
        <name>substrate</name>
    </ligand>
</feature>
<evidence type="ECO:0000256" key="7">
    <source>
        <dbReference type="PIRSR" id="PIRSR000524-1"/>
    </source>
</evidence>
<keyword evidence="6 8" id="KW-0663">Pyridoxal phosphate</keyword>
<dbReference type="EC" id="2.6.1.44" evidence="3"/>
<dbReference type="SUPFAM" id="SSF53383">
    <property type="entry name" value="PLP-dependent transferases"/>
    <property type="match status" value="1"/>
</dbReference>
<dbReference type="GO" id="GO:0005777">
    <property type="term" value="C:peroxisome"/>
    <property type="evidence" value="ECO:0007669"/>
    <property type="project" value="TreeGrafter"/>
</dbReference>
<dbReference type="Pfam" id="PF00266">
    <property type="entry name" value="Aminotran_5"/>
    <property type="match status" value="1"/>
</dbReference>